<dbReference type="Pfam" id="PF00872">
    <property type="entry name" value="Transposase_mut"/>
    <property type="match status" value="1"/>
</dbReference>
<keyword evidence="4" id="KW-0238">DNA-binding</keyword>
<comment type="similarity">
    <text evidence="2">Belongs to the transposase mutator family.</text>
</comment>
<protein>
    <submittedName>
        <fullName evidence="7">Transposase</fullName>
    </submittedName>
</protein>
<evidence type="ECO:0000313" key="8">
    <source>
        <dbReference type="Proteomes" id="UP000749040"/>
    </source>
</evidence>
<sequence length="56" mass="6006">MNPPWRTGSPITSGKCDLARKTSRRNGIRAKAVLTDVGPVEVNAPRCLEGSFEPPA</sequence>
<keyword evidence="3" id="KW-0815">Transposition</keyword>
<organism evidence="7 8">
    <name type="scientific">Actinacidiphila acididurans</name>
    <dbReference type="NCBI Taxonomy" id="2784346"/>
    <lineage>
        <taxon>Bacteria</taxon>
        <taxon>Bacillati</taxon>
        <taxon>Actinomycetota</taxon>
        <taxon>Actinomycetes</taxon>
        <taxon>Kitasatosporales</taxon>
        <taxon>Streptomycetaceae</taxon>
        <taxon>Actinacidiphila</taxon>
    </lineage>
</organism>
<evidence type="ECO:0000256" key="1">
    <source>
        <dbReference type="ARBA" id="ARBA00002190"/>
    </source>
</evidence>
<reference evidence="7 8" key="1">
    <citation type="submission" date="2021-01" db="EMBL/GenBank/DDBJ databases">
        <title>Streptomyces acididurans sp. nov., isolated from a peat swamp forest soil.</title>
        <authorList>
            <person name="Chantavorakit T."/>
            <person name="Duangmal K."/>
        </authorList>
    </citation>
    <scope>NUCLEOTIDE SEQUENCE [LARGE SCALE GENOMIC DNA]</scope>
    <source>
        <strain evidence="7 8">KK5PA1</strain>
    </source>
</reference>
<evidence type="ECO:0000256" key="3">
    <source>
        <dbReference type="ARBA" id="ARBA00022578"/>
    </source>
</evidence>
<dbReference type="EMBL" id="JADKYB010000048">
    <property type="protein sequence ID" value="MBM9510706.1"/>
    <property type="molecule type" value="Genomic_DNA"/>
</dbReference>
<feature type="region of interest" description="Disordered" evidence="6">
    <location>
        <begin position="1"/>
        <end position="21"/>
    </location>
</feature>
<proteinExistence type="inferred from homology"/>
<evidence type="ECO:0000256" key="4">
    <source>
        <dbReference type="ARBA" id="ARBA00023125"/>
    </source>
</evidence>
<accession>A0ABS2U691</accession>
<keyword evidence="8" id="KW-1185">Reference proteome</keyword>
<name>A0ABS2U691_9ACTN</name>
<gene>
    <name evidence="7" type="ORF">ITX44_40335</name>
</gene>
<keyword evidence="5" id="KW-0233">DNA recombination</keyword>
<evidence type="ECO:0000256" key="2">
    <source>
        <dbReference type="ARBA" id="ARBA00010961"/>
    </source>
</evidence>
<evidence type="ECO:0000313" key="7">
    <source>
        <dbReference type="EMBL" id="MBM9510706.1"/>
    </source>
</evidence>
<dbReference type="InterPro" id="IPR001207">
    <property type="entry name" value="Transposase_mutator"/>
</dbReference>
<evidence type="ECO:0000256" key="5">
    <source>
        <dbReference type="ARBA" id="ARBA00023172"/>
    </source>
</evidence>
<dbReference type="Proteomes" id="UP000749040">
    <property type="component" value="Unassembled WGS sequence"/>
</dbReference>
<comment type="function">
    <text evidence="1">Required for the transposition of the insertion element.</text>
</comment>
<comment type="caution">
    <text evidence="7">The sequence shown here is derived from an EMBL/GenBank/DDBJ whole genome shotgun (WGS) entry which is preliminary data.</text>
</comment>
<evidence type="ECO:0000256" key="6">
    <source>
        <dbReference type="SAM" id="MobiDB-lite"/>
    </source>
</evidence>